<gene>
    <name evidence="1" type="ORF">GQE99_20720</name>
</gene>
<comment type="caution">
    <text evidence="1">The sequence shown here is derived from an EMBL/GenBank/DDBJ whole genome shotgun (WGS) entry which is preliminary data.</text>
</comment>
<accession>A0A845M7X4</accession>
<sequence length="52" mass="5817">MRQLASHVFDHNPELAALVTACSNDFVNAHQIGDPFGSKTTVFLSAFRFPFY</sequence>
<organism evidence="1 2">
    <name type="scientific">Maritimibacter harenae</name>
    <dbReference type="NCBI Taxonomy" id="2606218"/>
    <lineage>
        <taxon>Bacteria</taxon>
        <taxon>Pseudomonadati</taxon>
        <taxon>Pseudomonadota</taxon>
        <taxon>Alphaproteobacteria</taxon>
        <taxon>Rhodobacterales</taxon>
        <taxon>Roseobacteraceae</taxon>
        <taxon>Maritimibacter</taxon>
    </lineage>
</organism>
<keyword evidence="2" id="KW-1185">Reference proteome</keyword>
<evidence type="ECO:0000313" key="2">
    <source>
        <dbReference type="Proteomes" id="UP000467322"/>
    </source>
</evidence>
<protein>
    <submittedName>
        <fullName evidence="1">Uncharacterized protein</fullName>
    </submittedName>
</protein>
<dbReference type="Proteomes" id="UP000467322">
    <property type="component" value="Unassembled WGS sequence"/>
</dbReference>
<reference evidence="1 2" key="1">
    <citation type="submission" date="2019-12" db="EMBL/GenBank/DDBJ databases">
        <title>Maritimibacter sp. nov. sp. isolated from sea sand.</title>
        <authorList>
            <person name="Kim J."/>
            <person name="Jeong S.E."/>
            <person name="Jung H.S."/>
            <person name="Jeon C.O."/>
        </authorList>
    </citation>
    <scope>NUCLEOTIDE SEQUENCE [LARGE SCALE GENOMIC DNA]</scope>
    <source>
        <strain evidence="1 2">DP07</strain>
    </source>
</reference>
<name>A0A845M7X4_9RHOB</name>
<dbReference type="AlphaFoldDB" id="A0A845M7X4"/>
<evidence type="ECO:0000313" key="1">
    <source>
        <dbReference type="EMBL" id="MZR15442.1"/>
    </source>
</evidence>
<proteinExistence type="predicted"/>
<dbReference type="EMBL" id="WTUX01000068">
    <property type="protein sequence ID" value="MZR15442.1"/>
    <property type="molecule type" value="Genomic_DNA"/>
</dbReference>